<dbReference type="CDD" id="cd06173">
    <property type="entry name" value="MFS_MefA_like"/>
    <property type="match status" value="1"/>
</dbReference>
<reference evidence="8 9" key="1">
    <citation type="submission" date="2019-07" db="EMBL/GenBank/DDBJ databases">
        <title>Whole genome shotgun sequence of Knoellia locipacati NBRC 109775.</title>
        <authorList>
            <person name="Hosoyama A."/>
            <person name="Uohara A."/>
            <person name="Ohji S."/>
            <person name="Ichikawa N."/>
        </authorList>
    </citation>
    <scope>NUCLEOTIDE SEQUENCE [LARGE SCALE GENOMIC DNA]</scope>
    <source>
        <strain evidence="8 9">NBRC 109775</strain>
    </source>
</reference>
<accession>A0A512T3W9</accession>
<proteinExistence type="predicted"/>
<dbReference type="Pfam" id="PF07690">
    <property type="entry name" value="MFS_1"/>
    <property type="match status" value="1"/>
</dbReference>
<feature type="transmembrane region" description="Helical" evidence="6">
    <location>
        <begin position="81"/>
        <end position="99"/>
    </location>
</feature>
<keyword evidence="9" id="KW-1185">Reference proteome</keyword>
<feature type="transmembrane region" description="Helical" evidence="6">
    <location>
        <begin position="170"/>
        <end position="191"/>
    </location>
</feature>
<keyword evidence="2" id="KW-1003">Cell membrane</keyword>
<dbReference type="Gene3D" id="1.20.1250.20">
    <property type="entry name" value="MFS general substrate transporter like domains"/>
    <property type="match status" value="1"/>
</dbReference>
<dbReference type="OrthoDB" id="9815525at2"/>
<organism evidence="8 9">
    <name type="scientific">Knoellia locipacati</name>
    <dbReference type="NCBI Taxonomy" id="882824"/>
    <lineage>
        <taxon>Bacteria</taxon>
        <taxon>Bacillati</taxon>
        <taxon>Actinomycetota</taxon>
        <taxon>Actinomycetes</taxon>
        <taxon>Micrococcales</taxon>
        <taxon>Intrasporangiaceae</taxon>
        <taxon>Knoellia</taxon>
    </lineage>
</organism>
<dbReference type="AlphaFoldDB" id="A0A512T3W9"/>
<feature type="domain" description="Major facilitator superfamily (MFS) profile" evidence="7">
    <location>
        <begin position="1"/>
        <end position="411"/>
    </location>
</feature>
<dbReference type="SUPFAM" id="SSF103473">
    <property type="entry name" value="MFS general substrate transporter"/>
    <property type="match status" value="1"/>
</dbReference>
<keyword evidence="4 6" id="KW-1133">Transmembrane helix</keyword>
<evidence type="ECO:0000259" key="7">
    <source>
        <dbReference type="PROSITE" id="PS50850"/>
    </source>
</evidence>
<evidence type="ECO:0000313" key="9">
    <source>
        <dbReference type="Proteomes" id="UP000321793"/>
    </source>
</evidence>
<feature type="transmembrane region" description="Helical" evidence="6">
    <location>
        <begin position="47"/>
        <end position="69"/>
    </location>
</feature>
<feature type="transmembrane region" description="Helical" evidence="6">
    <location>
        <begin position="227"/>
        <end position="250"/>
    </location>
</feature>
<gene>
    <name evidence="8" type="ORF">KLO01_29630</name>
</gene>
<dbReference type="Proteomes" id="UP000321793">
    <property type="component" value="Unassembled WGS sequence"/>
</dbReference>
<dbReference type="InterPro" id="IPR020846">
    <property type="entry name" value="MFS_dom"/>
</dbReference>
<evidence type="ECO:0000256" key="6">
    <source>
        <dbReference type="SAM" id="Phobius"/>
    </source>
</evidence>
<comment type="caution">
    <text evidence="8">The sequence shown here is derived from an EMBL/GenBank/DDBJ whole genome shotgun (WGS) entry which is preliminary data.</text>
</comment>
<evidence type="ECO:0000256" key="3">
    <source>
        <dbReference type="ARBA" id="ARBA00022692"/>
    </source>
</evidence>
<dbReference type="PROSITE" id="PS50850">
    <property type="entry name" value="MFS"/>
    <property type="match status" value="1"/>
</dbReference>
<dbReference type="PANTHER" id="PTHR23513">
    <property type="entry name" value="INTEGRAL MEMBRANE EFFLUX PROTEIN-RELATED"/>
    <property type="match status" value="1"/>
</dbReference>
<keyword evidence="5 6" id="KW-0472">Membrane</keyword>
<name>A0A512T3W9_9MICO</name>
<feature type="transmembrane region" description="Helical" evidence="6">
    <location>
        <begin position="256"/>
        <end position="279"/>
    </location>
</feature>
<dbReference type="InterPro" id="IPR011701">
    <property type="entry name" value="MFS"/>
</dbReference>
<dbReference type="EMBL" id="BKBA01000011">
    <property type="protein sequence ID" value="GEQ14916.1"/>
    <property type="molecule type" value="Genomic_DNA"/>
</dbReference>
<feature type="transmembrane region" description="Helical" evidence="6">
    <location>
        <begin position="354"/>
        <end position="373"/>
    </location>
</feature>
<dbReference type="RefSeq" id="WP_147066468.1">
    <property type="nucleotide sequence ID" value="NZ_BAABDN010000003.1"/>
</dbReference>
<dbReference type="InterPro" id="IPR036259">
    <property type="entry name" value="MFS_trans_sf"/>
</dbReference>
<feature type="transmembrane region" description="Helical" evidence="6">
    <location>
        <begin position="315"/>
        <end position="334"/>
    </location>
</feature>
<evidence type="ECO:0000313" key="8">
    <source>
        <dbReference type="EMBL" id="GEQ14916.1"/>
    </source>
</evidence>
<evidence type="ECO:0000256" key="4">
    <source>
        <dbReference type="ARBA" id="ARBA00022989"/>
    </source>
</evidence>
<feature type="transmembrane region" description="Helical" evidence="6">
    <location>
        <begin position="286"/>
        <end position="309"/>
    </location>
</feature>
<sequence length="426" mass="44579">MSDTAVRTPLWRERRFATYWAGQGISQFGDRITGLALPFIAVTTLHASAPTVGLLTAAVWAPNILSLFVGSWVDHQPRKRSLLIVADVLRAVVLLSLPVAHWLGVVTMTQLVVVALLAGLGQVLYQTAYPSFFVSLVRRDQFVEANGLLSSTRSLSFVAGPAVAGGLIQVLTAPVALVVDAVSFLLSALLLRRVRVEDRPVEPPDTSLLARSRDGLLLVVHHPYLRASLACVTTINFFNFVAAALLILFASRELGLGAGSIGLALGVGATGGLLGAVLAGRVTRRLGVGVTIAVGAVLFSAPFAALPLADGPVEVRMAVLGLVEFVSAFGVMLLDVPLNALQTAVTPDAVRSRVVGAFSTINYGIRPVGAVLGGFLGEWIGVGTTMVVSAVGGSLAVLFLLGSPILRTRTIEELDDSTTEIAGRPA</sequence>
<feature type="transmembrane region" description="Helical" evidence="6">
    <location>
        <begin position="105"/>
        <end position="125"/>
    </location>
</feature>
<evidence type="ECO:0000256" key="5">
    <source>
        <dbReference type="ARBA" id="ARBA00023136"/>
    </source>
</evidence>
<evidence type="ECO:0000256" key="2">
    <source>
        <dbReference type="ARBA" id="ARBA00022475"/>
    </source>
</evidence>
<dbReference type="GO" id="GO:0022857">
    <property type="term" value="F:transmembrane transporter activity"/>
    <property type="evidence" value="ECO:0007669"/>
    <property type="project" value="InterPro"/>
</dbReference>
<feature type="transmembrane region" description="Helical" evidence="6">
    <location>
        <begin position="379"/>
        <end position="401"/>
    </location>
</feature>
<dbReference type="GO" id="GO:0005886">
    <property type="term" value="C:plasma membrane"/>
    <property type="evidence" value="ECO:0007669"/>
    <property type="project" value="UniProtKB-SubCell"/>
</dbReference>
<protein>
    <submittedName>
        <fullName evidence="8">MFS transporter</fullName>
    </submittedName>
</protein>
<evidence type="ECO:0000256" key="1">
    <source>
        <dbReference type="ARBA" id="ARBA00004651"/>
    </source>
</evidence>
<dbReference type="PANTHER" id="PTHR23513:SF6">
    <property type="entry name" value="MAJOR FACILITATOR SUPERFAMILY ASSOCIATED DOMAIN-CONTAINING PROTEIN"/>
    <property type="match status" value="1"/>
</dbReference>
<comment type="subcellular location">
    <subcellularLocation>
        <location evidence="1">Cell membrane</location>
        <topology evidence="1">Multi-pass membrane protein</topology>
    </subcellularLocation>
</comment>
<keyword evidence="3 6" id="KW-0812">Transmembrane</keyword>